<gene>
    <name evidence="5" type="ORF">CGI_10009708</name>
</gene>
<keyword evidence="3" id="KW-0677">Repeat</keyword>
<dbReference type="PANTHER" id="PTHR16263:SF4">
    <property type="entry name" value="TETRATRICOPEPTIDE REPEAT PROTEIN 38"/>
    <property type="match status" value="1"/>
</dbReference>
<evidence type="ECO:0000256" key="1">
    <source>
        <dbReference type="ARBA" id="ARBA00005857"/>
    </source>
</evidence>
<accession>K1R347</accession>
<dbReference type="CDD" id="cd05804">
    <property type="entry name" value="StaR_like"/>
    <property type="match status" value="1"/>
</dbReference>
<dbReference type="HOGENOM" id="CLU_029972_1_1_1"/>
<evidence type="ECO:0000313" key="5">
    <source>
        <dbReference type="EMBL" id="EKC37934.1"/>
    </source>
</evidence>
<comment type="similarity">
    <text evidence="1">Belongs to the TTC38 family.</text>
</comment>
<keyword evidence="4" id="KW-0802">TPR repeat</keyword>
<sequence>MAGQLTIYLVNPAFIKSEFITFCPKSKVWTDYGLPMSTTSNEASKLFDASLTQSCGMYNEPSVGGIENSIKQMLASDPDFVMGHVLNNNLQLGGSEKPLHLNPELQAKITHLNSLKEKVQSITERERRHIDATNLFAQGRRYEAIQTWEDILIDYPTDMMAVRQAFLGMINMGLAQENKDILTRILPYYDVQTPGYSTVLGWQAFCLEENNLYDLAEKTARKSLELERCETYASHTLAHVYLMQGMHDKGIEFMLSTENDWNKCAFLACHNYWHVGLFHAEKGDFDSALEIFDTQVGVRTQKSKSDFNFTDASHLLYRLRLEGVNVGQRWSVLNETSDTYMFQHGIMFTEAHLFLKNACEEDKSVREKQLQSLKEYIKDSGTWDNKSIAKEVGIPLCEGILAFENGEYQRAVEILYPLRYNVIKIGGSNAQRDVFNQILINATLKSTDPKHHKLGRMLLSERQVAKMSDSWTERMMAKFVAEHG</sequence>
<dbReference type="Gene3D" id="1.25.40.10">
    <property type="entry name" value="Tetratricopeptide repeat domain"/>
    <property type="match status" value="1"/>
</dbReference>
<dbReference type="EMBL" id="JH816449">
    <property type="protein sequence ID" value="EKC37934.1"/>
    <property type="molecule type" value="Genomic_DNA"/>
</dbReference>
<evidence type="ECO:0000256" key="4">
    <source>
        <dbReference type="ARBA" id="ARBA00022803"/>
    </source>
</evidence>
<organism evidence="5">
    <name type="scientific">Magallana gigas</name>
    <name type="common">Pacific oyster</name>
    <name type="synonym">Crassostrea gigas</name>
    <dbReference type="NCBI Taxonomy" id="29159"/>
    <lineage>
        <taxon>Eukaryota</taxon>
        <taxon>Metazoa</taxon>
        <taxon>Spiralia</taxon>
        <taxon>Lophotrochozoa</taxon>
        <taxon>Mollusca</taxon>
        <taxon>Bivalvia</taxon>
        <taxon>Autobranchia</taxon>
        <taxon>Pteriomorphia</taxon>
        <taxon>Ostreida</taxon>
        <taxon>Ostreoidea</taxon>
        <taxon>Ostreidae</taxon>
        <taxon>Magallana</taxon>
    </lineage>
</organism>
<dbReference type="InParanoid" id="K1R347"/>
<dbReference type="AlphaFoldDB" id="K1R347"/>
<reference evidence="5" key="1">
    <citation type="journal article" date="2012" name="Nature">
        <title>The oyster genome reveals stress adaptation and complexity of shell formation.</title>
        <authorList>
            <person name="Zhang G."/>
            <person name="Fang X."/>
            <person name="Guo X."/>
            <person name="Li L."/>
            <person name="Luo R."/>
            <person name="Xu F."/>
            <person name="Yang P."/>
            <person name="Zhang L."/>
            <person name="Wang X."/>
            <person name="Qi H."/>
            <person name="Xiong Z."/>
            <person name="Que H."/>
            <person name="Xie Y."/>
            <person name="Holland P.W."/>
            <person name="Paps J."/>
            <person name="Zhu Y."/>
            <person name="Wu F."/>
            <person name="Chen Y."/>
            <person name="Wang J."/>
            <person name="Peng C."/>
            <person name="Meng J."/>
            <person name="Yang L."/>
            <person name="Liu J."/>
            <person name="Wen B."/>
            <person name="Zhang N."/>
            <person name="Huang Z."/>
            <person name="Zhu Q."/>
            <person name="Feng Y."/>
            <person name="Mount A."/>
            <person name="Hedgecock D."/>
            <person name="Xu Z."/>
            <person name="Liu Y."/>
            <person name="Domazet-Loso T."/>
            <person name="Du Y."/>
            <person name="Sun X."/>
            <person name="Zhang S."/>
            <person name="Liu B."/>
            <person name="Cheng P."/>
            <person name="Jiang X."/>
            <person name="Li J."/>
            <person name="Fan D."/>
            <person name="Wang W."/>
            <person name="Fu W."/>
            <person name="Wang T."/>
            <person name="Wang B."/>
            <person name="Zhang J."/>
            <person name="Peng Z."/>
            <person name="Li Y."/>
            <person name="Li N."/>
            <person name="Wang J."/>
            <person name="Chen M."/>
            <person name="He Y."/>
            <person name="Tan F."/>
            <person name="Song X."/>
            <person name="Zheng Q."/>
            <person name="Huang R."/>
            <person name="Yang H."/>
            <person name="Du X."/>
            <person name="Chen L."/>
            <person name="Yang M."/>
            <person name="Gaffney P.M."/>
            <person name="Wang S."/>
            <person name="Luo L."/>
            <person name="She Z."/>
            <person name="Ming Y."/>
            <person name="Huang W."/>
            <person name="Zhang S."/>
            <person name="Huang B."/>
            <person name="Zhang Y."/>
            <person name="Qu T."/>
            <person name="Ni P."/>
            <person name="Miao G."/>
            <person name="Wang J."/>
            <person name="Wang Q."/>
            <person name="Steinberg C.E."/>
            <person name="Wang H."/>
            <person name="Li N."/>
            <person name="Qian L."/>
            <person name="Zhang G."/>
            <person name="Li Y."/>
            <person name="Yang H."/>
            <person name="Liu X."/>
            <person name="Wang J."/>
            <person name="Yin Y."/>
            <person name="Wang J."/>
        </authorList>
    </citation>
    <scope>NUCLEOTIDE SEQUENCE [LARGE SCALE GENOMIC DNA]</scope>
    <source>
        <strain evidence="5">05x7-T-G4-1.051#20</strain>
    </source>
</reference>
<dbReference type="PANTHER" id="PTHR16263">
    <property type="entry name" value="TETRATRICOPEPTIDE REPEAT PROTEIN 38"/>
    <property type="match status" value="1"/>
</dbReference>
<evidence type="ECO:0000256" key="3">
    <source>
        <dbReference type="ARBA" id="ARBA00022737"/>
    </source>
</evidence>
<evidence type="ECO:0000256" key="2">
    <source>
        <dbReference type="ARBA" id="ARBA00019992"/>
    </source>
</evidence>
<dbReference type="InterPro" id="IPR033891">
    <property type="entry name" value="TTC38"/>
</dbReference>
<protein>
    <recommendedName>
        <fullName evidence="2">Tetratricopeptide repeat protein 38</fullName>
    </recommendedName>
</protein>
<dbReference type="InterPro" id="IPR011990">
    <property type="entry name" value="TPR-like_helical_dom_sf"/>
</dbReference>
<dbReference type="SUPFAM" id="SSF48452">
    <property type="entry name" value="TPR-like"/>
    <property type="match status" value="1"/>
</dbReference>
<name>K1R347_MAGGI</name>
<proteinExistence type="inferred from homology"/>